<sequence length="928" mass="100299">MDADTIYAVIDLETTGTAVQKGDRIIQFGCALVQHGHIIHTTAQLINPDRPIPGTIQQLTGITPAMLTSAPYFGDVAATFEALLQDTVIVAHNVNFDYPFLSAEFERVGLSPLQQPAIDTVELAQILLPTLASYRLQDLTSYLHIQHDQPHRADSDAASTGQLLVALAKRFQALPSHTQQQLAGFGPQLLRQTGDWLASLVTPRKALPDSLVQVGEFVVRRPQPVAEGAALANYPATPAAKRALLRPAYRVRGGQSKMMDAIYTNATTTQAPLFVEAGTGLGKTLGYLLPYAYVATAERPLVVSTATTVLQEQLADTAVPQLRALLGAPLPAVVVKSPRHYLDLRGFAATLHAQSANRLTRVLEMRLLVWLTQTTTGDLAELHMTNYRAPLFNRIRHTGQVAAPGDPYQAMDFYARLQAQVARSSMIITNHAYLARHADLLGHHRPFLVVDEAQHFADQVAAAHARKLDLGRLRVRLLKLAELIGHGDARDLLAAYADSAVWRYKLQSLAALVDDTLTGVTRMQETVYHHQFPQPAAGSAFVDAALTAEQVTWLTTTLAGPLAKLGRALATIASTVTALLADYTANTTHFLPSDAALFQAVVGIAAGLATQREGLADLRLGDPASVVTVTLPHPLAVTDLAITASVYESGPLVQDLVAGFTAPTFVGATLTVNRDFDFLARQLGYPATGVTPLRLRSPFHYKQQALVLACTDAPSAKDLTPAAYADYLASAILALADNDRATIVLFTSLAQIRLVYHRLAHTRLADRKELLAQGVTGSAAKIAKRFALNHSALLLGAASFFEGVDYPAKALEQVILTRLPFDAPEQPTTQARYAALQAAGADPFAADAVPRATLRLAQSFGRLIRTESDRGAFIVLDPRWLTTPYGRKMQKALPNLKPLAVPLGEMAGYLHDWFDPRKEDVDAASTPK</sequence>
<dbReference type="Pfam" id="PF00929">
    <property type="entry name" value="RNase_T"/>
    <property type="match status" value="1"/>
</dbReference>
<evidence type="ECO:0000256" key="3">
    <source>
        <dbReference type="ARBA" id="ARBA00022705"/>
    </source>
</evidence>
<dbReference type="PANTHER" id="PTHR30231:SF41">
    <property type="entry name" value="DNA POLYMERASE III SUBUNIT EPSILON"/>
    <property type="match status" value="1"/>
</dbReference>
<dbReference type="InterPro" id="IPR012337">
    <property type="entry name" value="RNaseH-like_sf"/>
</dbReference>
<evidence type="ECO:0000256" key="7">
    <source>
        <dbReference type="ARBA" id="ARBA00022839"/>
    </source>
</evidence>
<dbReference type="GO" id="GO:0003887">
    <property type="term" value="F:DNA-directed DNA polymerase activity"/>
    <property type="evidence" value="ECO:0007669"/>
    <property type="project" value="UniProtKB-KW"/>
</dbReference>
<keyword evidence="7 10" id="KW-0269">Exonuclease</keyword>
<keyword evidence="2" id="KW-0548">Nucleotidyltransferase</keyword>
<dbReference type="InterPro" id="IPR006054">
    <property type="entry name" value="DnaQ"/>
</dbReference>
<dbReference type="InterPro" id="IPR014013">
    <property type="entry name" value="Helic_SF1/SF2_ATP-bd_DinG/Rad3"/>
</dbReference>
<keyword evidence="1" id="KW-0808">Transferase</keyword>
<keyword evidence="14" id="KW-1185">Reference proteome</keyword>
<comment type="similarity">
    <text evidence="10 11">Belongs to the helicase family. DinG subfamily. Type 2 sub-subfamily.</text>
</comment>
<dbReference type="GO" id="GO:0005524">
    <property type="term" value="F:ATP binding"/>
    <property type="evidence" value="ECO:0007669"/>
    <property type="project" value="UniProtKB-UniRule"/>
</dbReference>
<dbReference type="GO" id="GO:0016818">
    <property type="term" value="F:hydrolase activity, acting on acid anhydrides, in phosphorus-containing anhydrides"/>
    <property type="evidence" value="ECO:0007669"/>
    <property type="project" value="InterPro"/>
</dbReference>
<dbReference type="Proteomes" id="UP000051804">
    <property type="component" value="Unassembled WGS sequence"/>
</dbReference>
<dbReference type="InterPro" id="IPR027417">
    <property type="entry name" value="P-loop_NTPase"/>
</dbReference>
<evidence type="ECO:0000256" key="8">
    <source>
        <dbReference type="ARBA" id="ARBA00022840"/>
    </source>
</evidence>
<dbReference type="EMBL" id="AZDJ01000013">
    <property type="protein sequence ID" value="KRK73293.1"/>
    <property type="molecule type" value="Genomic_DNA"/>
</dbReference>
<dbReference type="STRING" id="1291734.FD02_GL001151"/>
<feature type="binding site" evidence="10">
    <location>
        <begin position="277"/>
        <end position="284"/>
    </location>
    <ligand>
        <name>ATP</name>
        <dbReference type="ChEBI" id="CHEBI:30616"/>
    </ligand>
</feature>
<evidence type="ECO:0000256" key="5">
    <source>
        <dbReference type="ARBA" id="ARBA00022741"/>
    </source>
</evidence>
<organism evidence="13 14">
    <name type="scientific">Lacticaseibacillus nasuensis JCM 17158</name>
    <dbReference type="NCBI Taxonomy" id="1291734"/>
    <lineage>
        <taxon>Bacteria</taxon>
        <taxon>Bacillati</taxon>
        <taxon>Bacillota</taxon>
        <taxon>Bacilli</taxon>
        <taxon>Lactobacillales</taxon>
        <taxon>Lactobacillaceae</taxon>
        <taxon>Lacticaseibacillus</taxon>
    </lineage>
</organism>
<dbReference type="InterPro" id="IPR006310">
    <property type="entry name" value="DinG"/>
</dbReference>
<feature type="short sequence motif" description="DEAH box" evidence="10">
    <location>
        <begin position="451"/>
        <end position="454"/>
    </location>
</feature>
<evidence type="ECO:0000313" key="13">
    <source>
        <dbReference type="EMBL" id="KRK73293.1"/>
    </source>
</evidence>
<dbReference type="Pfam" id="PF13307">
    <property type="entry name" value="Helicase_C_2"/>
    <property type="match status" value="1"/>
</dbReference>
<gene>
    <name evidence="10 11" type="primary">dinG</name>
    <name evidence="13" type="ORF">FD02_GL001151</name>
</gene>
<feature type="domain" description="Helicase ATP-binding" evidence="12">
    <location>
        <begin position="241"/>
        <end position="516"/>
    </location>
</feature>
<keyword evidence="4 10" id="KW-0540">Nuclease</keyword>
<dbReference type="Gene3D" id="3.30.420.10">
    <property type="entry name" value="Ribonuclease H-like superfamily/Ribonuclease H"/>
    <property type="match status" value="1"/>
</dbReference>
<keyword evidence="5 10" id="KW-0547">Nucleotide-binding</keyword>
<evidence type="ECO:0000256" key="4">
    <source>
        <dbReference type="ARBA" id="ARBA00022722"/>
    </source>
</evidence>
<reference evidence="13 14" key="1">
    <citation type="journal article" date="2015" name="Genome Announc.">
        <title>Expanding the biotechnology potential of lactobacilli through comparative genomics of 213 strains and associated genera.</title>
        <authorList>
            <person name="Sun Z."/>
            <person name="Harris H.M."/>
            <person name="McCann A."/>
            <person name="Guo C."/>
            <person name="Argimon S."/>
            <person name="Zhang W."/>
            <person name="Yang X."/>
            <person name="Jeffery I.B."/>
            <person name="Cooney J.C."/>
            <person name="Kagawa T.F."/>
            <person name="Liu W."/>
            <person name="Song Y."/>
            <person name="Salvetti E."/>
            <person name="Wrobel A."/>
            <person name="Rasinkangas P."/>
            <person name="Parkhill J."/>
            <person name="Rea M.C."/>
            <person name="O'Sullivan O."/>
            <person name="Ritari J."/>
            <person name="Douillard F.P."/>
            <person name="Paul Ross R."/>
            <person name="Yang R."/>
            <person name="Briner A.E."/>
            <person name="Felis G.E."/>
            <person name="de Vos W.M."/>
            <person name="Barrangou R."/>
            <person name="Klaenhammer T.R."/>
            <person name="Caufield P.W."/>
            <person name="Cui Y."/>
            <person name="Zhang H."/>
            <person name="O'Toole P.W."/>
        </authorList>
    </citation>
    <scope>NUCLEOTIDE SEQUENCE [LARGE SCALE GENOMIC DNA]</scope>
    <source>
        <strain evidence="13 14">JCM 17158</strain>
    </source>
</reference>
<evidence type="ECO:0000313" key="14">
    <source>
        <dbReference type="Proteomes" id="UP000051804"/>
    </source>
</evidence>
<dbReference type="SMART" id="SM00479">
    <property type="entry name" value="EXOIII"/>
    <property type="match status" value="1"/>
</dbReference>
<dbReference type="PROSITE" id="PS51193">
    <property type="entry name" value="HELICASE_ATP_BIND_2"/>
    <property type="match status" value="1"/>
</dbReference>
<keyword evidence="3" id="KW-0235">DNA replication</keyword>
<dbReference type="InterPro" id="IPR013520">
    <property type="entry name" value="Ribonucl_H"/>
</dbReference>
<dbReference type="HAMAP" id="MF_02206">
    <property type="entry name" value="DinG_exonucl"/>
    <property type="match status" value="1"/>
</dbReference>
<comment type="caution">
    <text evidence="13">The sequence shown here is derived from an EMBL/GenBank/DDBJ whole genome shotgun (WGS) entry which is preliminary data.</text>
</comment>
<dbReference type="OrthoDB" id="9803913at2"/>
<dbReference type="NCBIfam" id="TIGR00573">
    <property type="entry name" value="dnaq"/>
    <property type="match status" value="1"/>
</dbReference>
<dbReference type="SUPFAM" id="SSF53098">
    <property type="entry name" value="Ribonuclease H-like"/>
    <property type="match status" value="1"/>
</dbReference>
<protein>
    <recommendedName>
        <fullName evidence="10 11">3'-5' exonuclease DinG</fullName>
        <ecNumber evidence="10 11">3.1.-.-</ecNumber>
    </recommendedName>
</protein>
<dbReference type="NCBIfam" id="TIGR01407">
    <property type="entry name" value="dinG_rel"/>
    <property type="match status" value="1"/>
</dbReference>
<name>A0A0R1JPQ1_9LACO</name>
<evidence type="ECO:0000256" key="1">
    <source>
        <dbReference type="ARBA" id="ARBA00022679"/>
    </source>
</evidence>
<dbReference type="CDD" id="cd06127">
    <property type="entry name" value="DEDDh"/>
    <property type="match status" value="1"/>
</dbReference>
<evidence type="ECO:0000256" key="2">
    <source>
        <dbReference type="ARBA" id="ARBA00022695"/>
    </source>
</evidence>
<dbReference type="FunFam" id="3.30.420.10:FF:000045">
    <property type="entry name" value="3'-5' exonuclease DinG"/>
    <property type="match status" value="1"/>
</dbReference>
<dbReference type="RefSeq" id="WP_056950554.1">
    <property type="nucleotide sequence ID" value="NZ_AZDJ01000013.1"/>
</dbReference>
<dbReference type="GO" id="GO:0045004">
    <property type="term" value="P:DNA replication proofreading"/>
    <property type="evidence" value="ECO:0007669"/>
    <property type="project" value="TreeGrafter"/>
</dbReference>
<dbReference type="GO" id="GO:0003677">
    <property type="term" value="F:DNA binding"/>
    <property type="evidence" value="ECO:0007669"/>
    <property type="project" value="InterPro"/>
</dbReference>
<keyword evidence="6 10" id="KW-0378">Hydrolase</keyword>
<dbReference type="SMART" id="SM00491">
    <property type="entry name" value="HELICc2"/>
    <property type="match status" value="1"/>
</dbReference>
<dbReference type="Gene3D" id="3.40.50.300">
    <property type="entry name" value="P-loop containing nucleotide triphosphate hydrolases"/>
    <property type="match status" value="2"/>
</dbReference>
<evidence type="ECO:0000256" key="10">
    <source>
        <dbReference type="HAMAP-Rule" id="MF_02206"/>
    </source>
</evidence>
<evidence type="ECO:0000256" key="11">
    <source>
        <dbReference type="RuleBase" id="RU364106"/>
    </source>
</evidence>
<comment type="function">
    <text evidence="10 11">3'-5' exonuclease.</text>
</comment>
<accession>A0A0R1JPQ1</accession>
<dbReference type="SUPFAM" id="SSF52540">
    <property type="entry name" value="P-loop containing nucleoside triphosphate hydrolases"/>
    <property type="match status" value="1"/>
</dbReference>
<keyword evidence="9" id="KW-0239">DNA-directed DNA polymerase</keyword>
<keyword evidence="13" id="KW-0347">Helicase</keyword>
<evidence type="ECO:0000256" key="9">
    <source>
        <dbReference type="ARBA" id="ARBA00022932"/>
    </source>
</evidence>
<dbReference type="InterPro" id="IPR036397">
    <property type="entry name" value="RNaseH_sf"/>
</dbReference>
<evidence type="ECO:0000259" key="12">
    <source>
        <dbReference type="PROSITE" id="PS51193"/>
    </source>
</evidence>
<dbReference type="GO" id="GO:0008408">
    <property type="term" value="F:3'-5' exonuclease activity"/>
    <property type="evidence" value="ECO:0007669"/>
    <property type="project" value="UniProtKB-UniRule"/>
</dbReference>
<dbReference type="EC" id="3.1.-.-" evidence="10 11"/>
<dbReference type="PATRIC" id="fig|1291734.4.peg.1181"/>
<dbReference type="InterPro" id="IPR006555">
    <property type="entry name" value="ATP-dep_Helicase_C"/>
</dbReference>
<dbReference type="AlphaFoldDB" id="A0A0R1JPQ1"/>
<proteinExistence type="inferred from homology"/>
<keyword evidence="8 10" id="KW-0067">ATP-binding</keyword>
<dbReference type="PANTHER" id="PTHR30231">
    <property type="entry name" value="DNA POLYMERASE III SUBUNIT EPSILON"/>
    <property type="match status" value="1"/>
</dbReference>
<evidence type="ECO:0000256" key="6">
    <source>
        <dbReference type="ARBA" id="ARBA00022801"/>
    </source>
</evidence>
<dbReference type="GO" id="GO:0004386">
    <property type="term" value="F:helicase activity"/>
    <property type="evidence" value="ECO:0007669"/>
    <property type="project" value="UniProtKB-KW"/>
</dbReference>
<dbReference type="GO" id="GO:0005829">
    <property type="term" value="C:cytosol"/>
    <property type="evidence" value="ECO:0007669"/>
    <property type="project" value="TreeGrafter"/>
</dbReference>